<evidence type="ECO:0000259" key="13">
    <source>
        <dbReference type="Pfam" id="PF01694"/>
    </source>
</evidence>
<dbReference type="Pfam" id="PF01694">
    <property type="entry name" value="Rhomboid"/>
    <property type="match status" value="1"/>
</dbReference>
<keyword evidence="10 11" id="KW-0472">Membrane</keyword>
<comment type="function">
    <text evidence="11">Serine protease involved in intramembrane proteolysis.</text>
</comment>
<dbReference type="SUPFAM" id="SSF144091">
    <property type="entry name" value="Rhomboid-like"/>
    <property type="match status" value="1"/>
</dbReference>
<keyword evidence="4 11" id="KW-0645">Protease</keyword>
<gene>
    <name evidence="14" type="ORF">HYPBUDRAFT_3764</name>
</gene>
<evidence type="ECO:0000256" key="3">
    <source>
        <dbReference type="ARBA" id="ARBA00009045"/>
    </source>
</evidence>
<protein>
    <recommendedName>
        <fullName evidence="11">Rhomboid-type serine protease</fullName>
        <ecNumber evidence="11">3.4.21.105</ecNumber>
    </recommendedName>
</protein>
<dbReference type="SUPFAM" id="SSF54236">
    <property type="entry name" value="Ubiquitin-like"/>
    <property type="match status" value="1"/>
</dbReference>
<feature type="region of interest" description="Disordered" evidence="12">
    <location>
        <begin position="544"/>
        <end position="569"/>
    </location>
</feature>
<evidence type="ECO:0000256" key="1">
    <source>
        <dbReference type="ARBA" id="ARBA00000156"/>
    </source>
</evidence>
<keyword evidence="8 11" id="KW-0720">Serine protease</keyword>
<dbReference type="Gene3D" id="1.20.1540.10">
    <property type="entry name" value="Rhomboid-like"/>
    <property type="match status" value="1"/>
</dbReference>
<dbReference type="GO" id="GO:0006508">
    <property type="term" value="P:proteolysis"/>
    <property type="evidence" value="ECO:0007669"/>
    <property type="project" value="UniProtKB-KW"/>
</dbReference>
<dbReference type="AlphaFoldDB" id="A0A1E4RRA9"/>
<feature type="region of interest" description="Disordered" evidence="12">
    <location>
        <begin position="1"/>
        <end position="162"/>
    </location>
</feature>
<keyword evidence="5 11" id="KW-0812">Transmembrane</keyword>
<evidence type="ECO:0000256" key="10">
    <source>
        <dbReference type="ARBA" id="ARBA00023136"/>
    </source>
</evidence>
<feature type="transmembrane region" description="Helical" evidence="11">
    <location>
        <begin position="335"/>
        <end position="354"/>
    </location>
</feature>
<dbReference type="FunFam" id="3.10.20.90:FF:000052">
    <property type="entry name" value="Ubiquitin-like protein 5"/>
    <property type="match status" value="1"/>
</dbReference>
<dbReference type="InterPro" id="IPR022764">
    <property type="entry name" value="Peptidase_S54_rhomboid_dom"/>
</dbReference>
<dbReference type="GO" id="GO:0016020">
    <property type="term" value="C:membrane"/>
    <property type="evidence" value="ECO:0007669"/>
    <property type="project" value="UniProtKB-SubCell"/>
</dbReference>
<feature type="domain" description="Peptidase S54 rhomboid" evidence="13">
    <location>
        <begin position="297"/>
        <end position="440"/>
    </location>
</feature>
<comment type="subcellular location">
    <subcellularLocation>
        <location evidence="2 11">Membrane</location>
        <topology evidence="2 11">Multi-pass membrane protein</topology>
    </subcellularLocation>
</comment>
<dbReference type="RefSeq" id="XP_020078901.1">
    <property type="nucleotide sequence ID" value="XM_020223375.1"/>
</dbReference>
<evidence type="ECO:0000256" key="12">
    <source>
        <dbReference type="SAM" id="MobiDB-lite"/>
    </source>
</evidence>
<feature type="transmembrane region" description="Helical" evidence="11">
    <location>
        <begin position="366"/>
        <end position="385"/>
    </location>
</feature>
<feature type="transmembrane region" description="Helical" evidence="11">
    <location>
        <begin position="191"/>
        <end position="211"/>
    </location>
</feature>
<proteinExistence type="inferred from homology"/>
<dbReference type="GeneID" id="30997924"/>
<evidence type="ECO:0000256" key="5">
    <source>
        <dbReference type="ARBA" id="ARBA00022692"/>
    </source>
</evidence>
<dbReference type="PANTHER" id="PTHR22936">
    <property type="entry name" value="RHOMBOID-RELATED"/>
    <property type="match status" value="1"/>
</dbReference>
<dbReference type="GO" id="GO:0004252">
    <property type="term" value="F:serine-type endopeptidase activity"/>
    <property type="evidence" value="ECO:0007669"/>
    <property type="project" value="InterPro"/>
</dbReference>
<feature type="compositionally biased region" description="Low complexity" evidence="12">
    <location>
        <begin position="544"/>
        <end position="560"/>
    </location>
</feature>
<dbReference type="STRING" id="984485.A0A1E4RRA9"/>
<keyword evidence="9 11" id="KW-1133">Transmembrane helix</keyword>
<dbReference type="InterPro" id="IPR029071">
    <property type="entry name" value="Ubiquitin-like_domsf"/>
</dbReference>
<evidence type="ECO:0000313" key="15">
    <source>
        <dbReference type="Proteomes" id="UP000095085"/>
    </source>
</evidence>
<feature type="compositionally biased region" description="Low complexity" evidence="12">
    <location>
        <begin position="63"/>
        <end position="76"/>
    </location>
</feature>
<dbReference type="Proteomes" id="UP000095085">
    <property type="component" value="Unassembled WGS sequence"/>
</dbReference>
<dbReference type="InterPro" id="IPR002610">
    <property type="entry name" value="Peptidase_S54_rhomboid-like"/>
</dbReference>
<name>A0A1E4RRA9_9ASCO</name>
<feature type="compositionally biased region" description="Polar residues" evidence="12">
    <location>
        <begin position="1"/>
        <end position="44"/>
    </location>
</feature>
<keyword evidence="15" id="KW-1185">Reference proteome</keyword>
<feature type="transmembrane region" description="Helical" evidence="11">
    <location>
        <begin position="397"/>
        <end position="417"/>
    </location>
</feature>
<dbReference type="OrthoDB" id="2146116at2759"/>
<keyword evidence="7 11" id="KW-0378">Hydrolase</keyword>
<dbReference type="EC" id="3.4.21.105" evidence="11"/>
<comment type="similarity">
    <text evidence="3 11">Belongs to the peptidase S54 family.</text>
</comment>
<organism evidence="14 15">
    <name type="scientific">Hyphopichia burtonii NRRL Y-1933</name>
    <dbReference type="NCBI Taxonomy" id="984485"/>
    <lineage>
        <taxon>Eukaryota</taxon>
        <taxon>Fungi</taxon>
        <taxon>Dikarya</taxon>
        <taxon>Ascomycota</taxon>
        <taxon>Saccharomycotina</taxon>
        <taxon>Pichiomycetes</taxon>
        <taxon>Debaryomycetaceae</taxon>
        <taxon>Hyphopichia</taxon>
    </lineage>
</organism>
<comment type="catalytic activity">
    <reaction evidence="1 11">
        <text>Cleaves type-1 transmembrane domains using a catalytic dyad composed of serine and histidine that are contributed by different transmembrane domains.</text>
        <dbReference type="EC" id="3.4.21.105"/>
    </reaction>
</comment>
<dbReference type="Gene3D" id="3.10.20.90">
    <property type="entry name" value="Phosphatidylinositol 3-kinase Catalytic Subunit, Chain A, domain 1"/>
    <property type="match status" value="1"/>
</dbReference>
<evidence type="ECO:0000256" key="4">
    <source>
        <dbReference type="ARBA" id="ARBA00022670"/>
    </source>
</evidence>
<dbReference type="EMBL" id="KV454538">
    <property type="protein sequence ID" value="ODV69834.1"/>
    <property type="molecule type" value="Genomic_DNA"/>
</dbReference>
<evidence type="ECO:0000256" key="6">
    <source>
        <dbReference type="ARBA" id="ARBA00022786"/>
    </source>
</evidence>
<evidence type="ECO:0000256" key="11">
    <source>
        <dbReference type="RuleBase" id="RU362115"/>
    </source>
</evidence>
<feature type="transmembrane region" description="Helical" evidence="11">
    <location>
        <begin position="482"/>
        <end position="502"/>
    </location>
</feature>
<keyword evidence="6" id="KW-0833">Ubl conjugation pathway</keyword>
<reference evidence="15" key="1">
    <citation type="submission" date="2016-05" db="EMBL/GenBank/DDBJ databases">
        <title>Comparative genomics of biotechnologically important yeasts.</title>
        <authorList>
            <consortium name="DOE Joint Genome Institute"/>
            <person name="Riley R."/>
            <person name="Haridas S."/>
            <person name="Wolfe K.H."/>
            <person name="Lopes M.R."/>
            <person name="Hittinger C.T."/>
            <person name="Goker M."/>
            <person name="Salamov A."/>
            <person name="Wisecaver J."/>
            <person name="Long T.M."/>
            <person name="Aerts A.L."/>
            <person name="Barry K."/>
            <person name="Choi C."/>
            <person name="Clum A."/>
            <person name="Coughlan A.Y."/>
            <person name="Deshpande S."/>
            <person name="Douglass A.P."/>
            <person name="Hanson S.J."/>
            <person name="Klenk H.-P."/>
            <person name="Labutti K."/>
            <person name="Lapidus A."/>
            <person name="Lindquist E."/>
            <person name="Lipzen A."/>
            <person name="Meier-Kolthoff J.P."/>
            <person name="Ohm R.A."/>
            <person name="Otillar R.P."/>
            <person name="Pangilinan J."/>
            <person name="Peng Y."/>
            <person name="Rokas A."/>
            <person name="Rosa C.A."/>
            <person name="Scheuner C."/>
            <person name="Sibirny A.A."/>
            <person name="Slot J.C."/>
            <person name="Stielow J.B."/>
            <person name="Sun H."/>
            <person name="Kurtzman C.P."/>
            <person name="Blackwell M."/>
            <person name="Grigoriev I.V."/>
            <person name="Jeffries T.W."/>
        </authorList>
    </citation>
    <scope>NUCLEOTIDE SEQUENCE [LARGE SCALE GENOMIC DNA]</scope>
    <source>
        <strain evidence="15">NRRL Y-1933</strain>
    </source>
</reference>
<feature type="transmembrane region" description="Helical" evidence="11">
    <location>
        <begin position="423"/>
        <end position="440"/>
    </location>
</feature>
<evidence type="ECO:0000256" key="9">
    <source>
        <dbReference type="ARBA" id="ARBA00022989"/>
    </source>
</evidence>
<dbReference type="CDD" id="cd01791">
    <property type="entry name" value="Ubl_UBL5"/>
    <property type="match status" value="1"/>
</dbReference>
<evidence type="ECO:0000256" key="2">
    <source>
        <dbReference type="ARBA" id="ARBA00004141"/>
    </source>
</evidence>
<feature type="compositionally biased region" description="Polar residues" evidence="12">
    <location>
        <begin position="83"/>
        <end position="114"/>
    </location>
</feature>
<sequence length="686" mass="76790">MYNNFTKFPQGPNPQFANSAHSSAQNSPNFRSEFLSNANASSDSVNHHHQHHPNDNIDVDDSFTFNTPPNNNFTFTQPYLPLKNSSTTSNPLKKSSSANVNDYELSSLNRNQNPFGDDGGYLPQSDPRYSAAPSNPFAQPAIPDKRFDPGSRELPLPPPSAEQLEHEKLKKNEKNRLKQIRRHPRFHYTKLPYFTMIVTLIQVIVFIVELVKMSSLTGSAFQTKPYFNPMLGPSTYVLINMGARYVPCMHKITNITDDLTINFPCPNSTLIETNVCSLNELCGLDGLPIHNDAYQPDQWYRIITPIFLHAGFLHIIFNLLLQVTMGATIERAIGSIKYFVIYLASGIGGFLLGANFSPNGMASTGASGSLFGIMATNIILFVFSGRKNHNLYGTNHYALFIFIMIGEIIISLVLGLLPGLDNFSHIGGFACGLLLAVLLLPDPFFCYQDGIITYNAHDGTMQQFLNNWNPMHNFEDKIPVRVYCWFSARVVALVLFILYYAMLAKNFFTQKLRPLGDTCKWCKYINCIPVHGWCEIGQVSVDDTTTTPSSTSNSNETGSSQGLQGIKNQKRSRNYQQEKLAANARAFQPSIENDSIVHKQINSGHSFVNDQNSGLEVEANDRLGKKIKVKCLPSDTIGDLKKIIGLQIGTSHEKLVLKKGYQVFKDHISLDDYEVHDGFNFELYYG</sequence>
<evidence type="ECO:0000313" key="14">
    <source>
        <dbReference type="EMBL" id="ODV69834.1"/>
    </source>
</evidence>
<evidence type="ECO:0000256" key="8">
    <source>
        <dbReference type="ARBA" id="ARBA00022825"/>
    </source>
</evidence>
<dbReference type="PANTHER" id="PTHR22936:SF69">
    <property type="entry name" value="RHOMBOID-LIKE PROTEIN"/>
    <property type="match status" value="1"/>
</dbReference>
<accession>A0A1E4RRA9</accession>
<evidence type="ECO:0000256" key="7">
    <source>
        <dbReference type="ARBA" id="ARBA00022801"/>
    </source>
</evidence>
<dbReference type="InterPro" id="IPR035952">
    <property type="entry name" value="Rhomboid-like_sf"/>
</dbReference>
<feature type="transmembrane region" description="Helical" evidence="11">
    <location>
        <begin position="302"/>
        <end position="323"/>
    </location>
</feature>